<gene>
    <name evidence="2" type="ORF">Slati_1389300</name>
</gene>
<protein>
    <submittedName>
        <fullName evidence="2">Uncharacterized protein</fullName>
    </submittedName>
</protein>
<evidence type="ECO:0000313" key="2">
    <source>
        <dbReference type="EMBL" id="KAL0448329.1"/>
    </source>
</evidence>
<dbReference type="EMBL" id="JACGWN010000005">
    <property type="protein sequence ID" value="KAL0448329.1"/>
    <property type="molecule type" value="Genomic_DNA"/>
</dbReference>
<reference evidence="2" key="1">
    <citation type="submission" date="2020-06" db="EMBL/GenBank/DDBJ databases">
        <authorList>
            <person name="Li T."/>
            <person name="Hu X."/>
            <person name="Zhang T."/>
            <person name="Song X."/>
            <person name="Zhang H."/>
            <person name="Dai N."/>
            <person name="Sheng W."/>
            <person name="Hou X."/>
            <person name="Wei L."/>
        </authorList>
    </citation>
    <scope>NUCLEOTIDE SEQUENCE</scope>
    <source>
        <strain evidence="2">KEN1</strain>
        <tissue evidence="2">Leaf</tissue>
    </source>
</reference>
<name>A0AAW2X366_9LAMI</name>
<feature type="compositionally biased region" description="Pro residues" evidence="1">
    <location>
        <begin position="47"/>
        <end position="57"/>
    </location>
</feature>
<evidence type="ECO:0000256" key="1">
    <source>
        <dbReference type="SAM" id="MobiDB-lite"/>
    </source>
</evidence>
<comment type="caution">
    <text evidence="2">The sequence shown here is derived from an EMBL/GenBank/DDBJ whole genome shotgun (WGS) entry which is preliminary data.</text>
</comment>
<dbReference type="AlphaFoldDB" id="A0AAW2X366"/>
<feature type="region of interest" description="Disordered" evidence="1">
    <location>
        <begin position="46"/>
        <end position="80"/>
    </location>
</feature>
<organism evidence="2">
    <name type="scientific">Sesamum latifolium</name>
    <dbReference type="NCBI Taxonomy" id="2727402"/>
    <lineage>
        <taxon>Eukaryota</taxon>
        <taxon>Viridiplantae</taxon>
        <taxon>Streptophyta</taxon>
        <taxon>Embryophyta</taxon>
        <taxon>Tracheophyta</taxon>
        <taxon>Spermatophyta</taxon>
        <taxon>Magnoliopsida</taxon>
        <taxon>eudicotyledons</taxon>
        <taxon>Gunneridae</taxon>
        <taxon>Pentapetalae</taxon>
        <taxon>asterids</taxon>
        <taxon>lamiids</taxon>
        <taxon>Lamiales</taxon>
        <taxon>Pedaliaceae</taxon>
        <taxon>Sesamum</taxon>
    </lineage>
</organism>
<reference evidence="2" key="2">
    <citation type="journal article" date="2024" name="Plant">
        <title>Genomic evolution and insights into agronomic trait innovations of Sesamum species.</title>
        <authorList>
            <person name="Miao H."/>
            <person name="Wang L."/>
            <person name="Qu L."/>
            <person name="Liu H."/>
            <person name="Sun Y."/>
            <person name="Le M."/>
            <person name="Wang Q."/>
            <person name="Wei S."/>
            <person name="Zheng Y."/>
            <person name="Lin W."/>
            <person name="Duan Y."/>
            <person name="Cao H."/>
            <person name="Xiong S."/>
            <person name="Wang X."/>
            <person name="Wei L."/>
            <person name="Li C."/>
            <person name="Ma Q."/>
            <person name="Ju M."/>
            <person name="Zhao R."/>
            <person name="Li G."/>
            <person name="Mu C."/>
            <person name="Tian Q."/>
            <person name="Mei H."/>
            <person name="Zhang T."/>
            <person name="Gao T."/>
            <person name="Zhang H."/>
        </authorList>
    </citation>
    <scope>NUCLEOTIDE SEQUENCE</scope>
    <source>
        <strain evidence="2">KEN1</strain>
    </source>
</reference>
<sequence length="101" mass="11259">MELPSQLIDIGSLEGRRPPVYCGSGGPYHYIHSHLLLLTREGGSLPHYPPFLPPPPHLLNDERTPPPVVDSSSDHLKVRWTGNPLSSKWLQRDSRPGDSHP</sequence>
<accession>A0AAW2X366</accession>
<proteinExistence type="predicted"/>